<evidence type="ECO:0000256" key="8">
    <source>
        <dbReference type="ARBA" id="ARBA00023004"/>
    </source>
</evidence>
<gene>
    <name evidence="13" type="ORF">SAMN04488038_10843</name>
</gene>
<dbReference type="GO" id="GO:0031071">
    <property type="term" value="F:cysteine desulfurase activity"/>
    <property type="evidence" value="ECO:0007669"/>
    <property type="project" value="UniProtKB-EC"/>
</dbReference>
<dbReference type="PANTHER" id="PTHR11601:SF34">
    <property type="entry name" value="CYSTEINE DESULFURASE"/>
    <property type="match status" value="1"/>
</dbReference>
<feature type="domain" description="NIF system FeS cluster assembly NifU N-terminal" evidence="12">
    <location>
        <begin position="408"/>
        <end position="517"/>
    </location>
</feature>
<evidence type="ECO:0000313" key="13">
    <source>
        <dbReference type="EMBL" id="SEQ57946.1"/>
    </source>
</evidence>
<evidence type="ECO:0000256" key="5">
    <source>
        <dbReference type="ARBA" id="ARBA00022714"/>
    </source>
</evidence>
<dbReference type="STRING" id="489703.SAMN04488038_10843"/>
<evidence type="ECO:0000256" key="6">
    <source>
        <dbReference type="ARBA" id="ARBA00022723"/>
    </source>
</evidence>
<dbReference type="EC" id="2.8.1.7" evidence="3"/>
<evidence type="ECO:0000256" key="3">
    <source>
        <dbReference type="ARBA" id="ARBA00012239"/>
    </source>
</evidence>
<dbReference type="SUPFAM" id="SSF82649">
    <property type="entry name" value="SufE/NifU"/>
    <property type="match status" value="1"/>
</dbReference>
<dbReference type="Gene3D" id="3.40.640.10">
    <property type="entry name" value="Type I PLP-dependent aspartate aminotransferase-like (Major domain)"/>
    <property type="match status" value="1"/>
</dbReference>
<dbReference type="Pfam" id="PF00266">
    <property type="entry name" value="Aminotran_5"/>
    <property type="match status" value="1"/>
</dbReference>
<name>A0A1H9H6I2_9GAMM</name>
<comment type="cofactor">
    <cofactor evidence="1">
        <name>pyridoxal 5'-phosphate</name>
        <dbReference type="ChEBI" id="CHEBI:597326"/>
    </cofactor>
</comment>
<dbReference type="InterPro" id="IPR015422">
    <property type="entry name" value="PyrdxlP-dep_Trfase_small"/>
</dbReference>
<proteinExistence type="inferred from homology"/>
<dbReference type="GO" id="GO:0051537">
    <property type="term" value="F:2 iron, 2 sulfur cluster binding"/>
    <property type="evidence" value="ECO:0007669"/>
    <property type="project" value="UniProtKB-KW"/>
</dbReference>
<dbReference type="GO" id="GO:0016226">
    <property type="term" value="P:iron-sulfur cluster assembly"/>
    <property type="evidence" value="ECO:0007669"/>
    <property type="project" value="InterPro"/>
</dbReference>
<keyword evidence="14" id="KW-1185">Reference proteome</keyword>
<protein>
    <recommendedName>
        <fullName evidence="3">cysteine desulfurase</fullName>
        <ecNumber evidence="3">2.8.1.7</ecNumber>
    </recommendedName>
</protein>
<accession>A0A1H9H6I2</accession>
<comment type="similarity">
    <text evidence="2">Belongs to the class-V pyridoxal-phosphate-dependent aminotransferase family. NifS/IscS subfamily.</text>
</comment>
<feature type="domain" description="Aminotransferase class V" evidence="11">
    <location>
        <begin position="2"/>
        <end position="367"/>
    </location>
</feature>
<dbReference type="EMBL" id="FOFS01000008">
    <property type="protein sequence ID" value="SEQ57946.1"/>
    <property type="molecule type" value="Genomic_DNA"/>
</dbReference>
<comment type="catalytic activity">
    <reaction evidence="10">
        <text>(sulfur carrier)-H + L-cysteine = (sulfur carrier)-SH + L-alanine</text>
        <dbReference type="Rhea" id="RHEA:43892"/>
        <dbReference type="Rhea" id="RHEA-COMP:14737"/>
        <dbReference type="Rhea" id="RHEA-COMP:14739"/>
        <dbReference type="ChEBI" id="CHEBI:29917"/>
        <dbReference type="ChEBI" id="CHEBI:35235"/>
        <dbReference type="ChEBI" id="CHEBI:57972"/>
        <dbReference type="ChEBI" id="CHEBI:64428"/>
        <dbReference type="EC" id="2.8.1.7"/>
    </reaction>
</comment>
<evidence type="ECO:0000313" key="14">
    <source>
        <dbReference type="Proteomes" id="UP000199233"/>
    </source>
</evidence>
<dbReference type="InterPro" id="IPR000192">
    <property type="entry name" value="Aminotrans_V_dom"/>
</dbReference>
<evidence type="ECO:0000256" key="1">
    <source>
        <dbReference type="ARBA" id="ARBA00001933"/>
    </source>
</evidence>
<dbReference type="InterPro" id="IPR015424">
    <property type="entry name" value="PyrdxlP-dep_Trfase"/>
</dbReference>
<evidence type="ECO:0000256" key="4">
    <source>
        <dbReference type="ARBA" id="ARBA00022679"/>
    </source>
</evidence>
<dbReference type="Gene3D" id="3.90.1150.10">
    <property type="entry name" value="Aspartate Aminotransferase, domain 1"/>
    <property type="match status" value="1"/>
</dbReference>
<dbReference type="SUPFAM" id="SSF53383">
    <property type="entry name" value="PLP-dependent transferases"/>
    <property type="match status" value="1"/>
</dbReference>
<evidence type="ECO:0000256" key="10">
    <source>
        <dbReference type="ARBA" id="ARBA00050776"/>
    </source>
</evidence>
<dbReference type="Gene3D" id="3.90.1010.10">
    <property type="match status" value="1"/>
</dbReference>
<keyword evidence="6" id="KW-0479">Metal-binding</keyword>
<dbReference type="PANTHER" id="PTHR11601">
    <property type="entry name" value="CYSTEINE DESULFURYLASE FAMILY MEMBER"/>
    <property type="match status" value="1"/>
</dbReference>
<evidence type="ECO:0000259" key="11">
    <source>
        <dbReference type="Pfam" id="PF00266"/>
    </source>
</evidence>
<keyword evidence="4" id="KW-0808">Transferase</keyword>
<reference evidence="13 14" key="1">
    <citation type="submission" date="2016-10" db="EMBL/GenBank/DDBJ databases">
        <authorList>
            <person name="de Groot N.N."/>
        </authorList>
    </citation>
    <scope>NUCLEOTIDE SEQUENCE [LARGE SCALE GENOMIC DNA]</scope>
    <source>
        <strain evidence="13 14">DSM 25927</strain>
    </source>
</reference>
<dbReference type="Proteomes" id="UP000199233">
    <property type="component" value="Unassembled WGS sequence"/>
</dbReference>
<dbReference type="FunFam" id="3.40.640.10:FF:000003">
    <property type="entry name" value="Cysteine desulfurase IscS"/>
    <property type="match status" value="1"/>
</dbReference>
<keyword evidence="8" id="KW-0408">Iron</keyword>
<evidence type="ECO:0000256" key="2">
    <source>
        <dbReference type="ARBA" id="ARBA00006490"/>
    </source>
</evidence>
<dbReference type="InterPro" id="IPR002871">
    <property type="entry name" value="NIF_FeS_clus_asmbl_NifU_N"/>
</dbReference>
<dbReference type="AlphaFoldDB" id="A0A1H9H6I2"/>
<evidence type="ECO:0000256" key="7">
    <source>
        <dbReference type="ARBA" id="ARBA00022898"/>
    </source>
</evidence>
<keyword evidence="9" id="KW-0411">Iron-sulfur</keyword>
<sequence length="523" mass="55545">MIYLDYAATTPLDPQVRAAMLPWLETDAGFGNPASDHALGRRARKAVEAARAQVAALLGASAEEIIWTSGATESNNLAIKGALEFRGRANAHVISSRIEHKSVLDTLRYLETQGLRVTYLTPAASGVIEPEQVRAALRPDTALVSLMWVNNETGAINPVLELASELRARGVLVHIDAVQAAGKIAVDLAQLPADLLSVSAHKLYGPKGIGALFVRKRPRARLSPQIHGGGHEQGMRSGTLATHQIVGFGAACALAAAQLGEEGDRIRALRERLQRQLQSALPEVLLNAPAAADARAPGILNLSFTGVEGESLRAMLPELMVSSGSACSSATREPSYVLRALGRSDELAGASLRLSLGRYTTAGQVDAAATQIIAAVQFLRELSPQGSGAGTAEPLLKDNVYEYPAPAWQRFAHLKHDGRLPEDAEVLTAEADSAAARSLLRLQLRVHGRQVRETRFQAYGCPIAIAVGEYLAERLEADGLDALGAISAAVLRDALEISEDKAHCALMGEDVLRALLQKTGGKT</sequence>
<evidence type="ECO:0000256" key="9">
    <source>
        <dbReference type="ARBA" id="ARBA00023014"/>
    </source>
</evidence>
<evidence type="ECO:0000259" key="12">
    <source>
        <dbReference type="Pfam" id="PF01592"/>
    </source>
</evidence>
<dbReference type="GO" id="GO:0005506">
    <property type="term" value="F:iron ion binding"/>
    <property type="evidence" value="ECO:0007669"/>
    <property type="project" value="InterPro"/>
</dbReference>
<dbReference type="Pfam" id="PF01592">
    <property type="entry name" value="NifU_N"/>
    <property type="match status" value="1"/>
</dbReference>
<organism evidence="13 14">
    <name type="scientific">Solimonas aquatica</name>
    <dbReference type="NCBI Taxonomy" id="489703"/>
    <lineage>
        <taxon>Bacteria</taxon>
        <taxon>Pseudomonadati</taxon>
        <taxon>Pseudomonadota</taxon>
        <taxon>Gammaproteobacteria</taxon>
        <taxon>Nevskiales</taxon>
        <taxon>Nevskiaceae</taxon>
        <taxon>Solimonas</taxon>
    </lineage>
</organism>
<keyword evidence="5" id="KW-0001">2Fe-2S</keyword>
<keyword evidence="7" id="KW-0663">Pyridoxal phosphate</keyword>
<dbReference type="InterPro" id="IPR015421">
    <property type="entry name" value="PyrdxlP-dep_Trfase_major"/>
</dbReference>